<feature type="transmembrane region" description="Helical" evidence="9">
    <location>
        <begin position="87"/>
        <end position="105"/>
    </location>
</feature>
<dbReference type="PANTHER" id="PTHR43562:SF1">
    <property type="entry name" value="NA(+)_H(+) ANTIPORTER YJBQ-RELATED"/>
    <property type="match status" value="1"/>
</dbReference>
<dbReference type="Pfam" id="PF00999">
    <property type="entry name" value="Na_H_Exchanger"/>
    <property type="match status" value="1"/>
</dbReference>
<feature type="transmembrane region" description="Helical" evidence="9">
    <location>
        <begin position="53"/>
        <end position="75"/>
    </location>
</feature>
<feature type="transmembrane region" description="Helical" evidence="9">
    <location>
        <begin position="169"/>
        <end position="190"/>
    </location>
</feature>
<dbReference type="Proteomes" id="UP000711614">
    <property type="component" value="Unassembled WGS sequence"/>
</dbReference>
<protein>
    <submittedName>
        <fullName evidence="11">Kef-type K+ transport system membrane component KefB</fullName>
    </submittedName>
</protein>
<dbReference type="PANTHER" id="PTHR43562">
    <property type="entry name" value="NAPA-TYPE SODIUM/HYDROGEN ANTIPORTER"/>
    <property type="match status" value="1"/>
</dbReference>
<feature type="domain" description="Cation/H+ exchanger transmembrane" evidence="10">
    <location>
        <begin position="16"/>
        <end position="376"/>
    </location>
</feature>
<evidence type="ECO:0000256" key="1">
    <source>
        <dbReference type="ARBA" id="ARBA00004141"/>
    </source>
</evidence>
<keyword evidence="7" id="KW-0406">Ion transport</keyword>
<evidence type="ECO:0000256" key="3">
    <source>
        <dbReference type="ARBA" id="ARBA00022448"/>
    </source>
</evidence>
<keyword evidence="3" id="KW-0813">Transport</keyword>
<feature type="transmembrane region" description="Helical" evidence="9">
    <location>
        <begin position="236"/>
        <end position="254"/>
    </location>
</feature>
<keyword evidence="4" id="KW-0050">Antiport</keyword>
<feature type="transmembrane region" description="Helical" evidence="9">
    <location>
        <begin position="296"/>
        <end position="317"/>
    </location>
</feature>
<evidence type="ECO:0000256" key="8">
    <source>
        <dbReference type="ARBA" id="ARBA00023136"/>
    </source>
</evidence>
<evidence type="ECO:0000256" key="5">
    <source>
        <dbReference type="ARBA" id="ARBA00022692"/>
    </source>
</evidence>
<feature type="transmembrane region" description="Helical" evidence="9">
    <location>
        <begin position="266"/>
        <end position="284"/>
    </location>
</feature>
<name>A0ABS4Z131_9MICC</name>
<feature type="transmembrane region" description="Helical" evidence="9">
    <location>
        <begin position="111"/>
        <end position="131"/>
    </location>
</feature>
<feature type="transmembrane region" description="Helical" evidence="9">
    <location>
        <begin position="329"/>
        <end position="349"/>
    </location>
</feature>
<proteinExistence type="inferred from homology"/>
<comment type="caution">
    <text evidence="11">The sequence shown here is derived from an EMBL/GenBank/DDBJ whole genome shotgun (WGS) entry which is preliminary data.</text>
</comment>
<evidence type="ECO:0000256" key="6">
    <source>
        <dbReference type="ARBA" id="ARBA00022989"/>
    </source>
</evidence>
<evidence type="ECO:0000313" key="11">
    <source>
        <dbReference type="EMBL" id="MBP2414751.1"/>
    </source>
</evidence>
<comment type="subcellular location">
    <subcellularLocation>
        <location evidence="1">Membrane</location>
        <topology evidence="1">Multi-pass membrane protein</topology>
    </subcellularLocation>
</comment>
<evidence type="ECO:0000256" key="4">
    <source>
        <dbReference type="ARBA" id="ARBA00022449"/>
    </source>
</evidence>
<dbReference type="InterPro" id="IPR006153">
    <property type="entry name" value="Cation/H_exchanger_TM"/>
</dbReference>
<evidence type="ECO:0000256" key="2">
    <source>
        <dbReference type="ARBA" id="ARBA00005551"/>
    </source>
</evidence>
<gene>
    <name evidence="11" type="ORF">JOF48_003550</name>
</gene>
<dbReference type="RefSeq" id="WP_245346598.1">
    <property type="nucleotide sequence ID" value="NZ_JAGIOI010000001.1"/>
</dbReference>
<feature type="transmembrane region" description="Helical" evidence="9">
    <location>
        <begin position="143"/>
        <end position="163"/>
    </location>
</feature>
<evidence type="ECO:0000256" key="9">
    <source>
        <dbReference type="SAM" id="Phobius"/>
    </source>
</evidence>
<comment type="similarity">
    <text evidence="2">Belongs to the monovalent cation:proton antiporter 2 (CPA2) transporter (TC 2.A.37) family.</text>
</comment>
<keyword evidence="8 9" id="KW-0472">Membrane</keyword>
<evidence type="ECO:0000313" key="12">
    <source>
        <dbReference type="Proteomes" id="UP000711614"/>
    </source>
</evidence>
<keyword evidence="12" id="KW-1185">Reference proteome</keyword>
<dbReference type="Gene3D" id="1.20.1530.20">
    <property type="match status" value="1"/>
</dbReference>
<organism evidence="11 12">
    <name type="scientific">Arthrobacter stackebrandtii</name>
    <dbReference type="NCBI Taxonomy" id="272161"/>
    <lineage>
        <taxon>Bacteria</taxon>
        <taxon>Bacillati</taxon>
        <taxon>Actinomycetota</taxon>
        <taxon>Actinomycetes</taxon>
        <taxon>Micrococcales</taxon>
        <taxon>Micrococcaceae</taxon>
        <taxon>Arthrobacter</taxon>
    </lineage>
</organism>
<evidence type="ECO:0000259" key="10">
    <source>
        <dbReference type="Pfam" id="PF00999"/>
    </source>
</evidence>
<keyword evidence="5 9" id="KW-0812">Transmembrane</keyword>
<keyword evidence="6 9" id="KW-1133">Transmembrane helix</keyword>
<dbReference type="EMBL" id="JAGIOI010000001">
    <property type="protein sequence ID" value="MBP2414751.1"/>
    <property type="molecule type" value="Genomic_DNA"/>
</dbReference>
<accession>A0ABS4Z131</accession>
<dbReference type="InterPro" id="IPR038770">
    <property type="entry name" value="Na+/solute_symporter_sf"/>
</dbReference>
<feature type="transmembrane region" description="Helical" evidence="9">
    <location>
        <begin position="211"/>
        <end position="230"/>
    </location>
</feature>
<reference evidence="11 12" key="1">
    <citation type="submission" date="2021-03" db="EMBL/GenBank/DDBJ databases">
        <title>Sequencing the genomes of 1000 actinobacteria strains.</title>
        <authorList>
            <person name="Klenk H.-P."/>
        </authorList>
    </citation>
    <scope>NUCLEOTIDE SEQUENCE [LARGE SCALE GENOMIC DNA]</scope>
    <source>
        <strain evidence="11 12">DSM 16005</strain>
    </source>
</reference>
<sequence>MTSLILIPLVAAAAPLLADLVGRVAKVPLVVFEIALGIMIGPGLLGWVEPSEFVGVLSNLGLAMLFFMAGNEINFGAIKGRPLKRSSIAWLISLAGGVVVGILLAPTVPAGVFIGVALASTALGTLLPVLRDANELSTPFGKAVTAIGTVGEFGPLLAISLFLSGHSLGSSVVVLAMFVAISGLAIWMTGRSENRTLLRLVNATLHSSGQFAVRLVLLIVALLVGLSLVFGLDMLLGAFAAGILWRVLISGAAPHDREVVEHKLDGVAFGFLVPVFFVYTGVTFDLDALLSDPKTLALVPIFLVLILVVRGLPNLLAVPVGSSSRDKRAIVLFGATGLPIIVAVTAIGLDRGILTSGTSTALVGAGMLSVLLFPMLALLERKKSVEAAAASEKTPR</sequence>
<feature type="transmembrane region" description="Helical" evidence="9">
    <location>
        <begin position="361"/>
        <end position="379"/>
    </location>
</feature>
<evidence type="ECO:0000256" key="7">
    <source>
        <dbReference type="ARBA" id="ARBA00023065"/>
    </source>
</evidence>